<organism evidence="1 2">
    <name type="scientific">Phormidesmis priestleyi Ana</name>
    <dbReference type="NCBI Taxonomy" id="1666911"/>
    <lineage>
        <taxon>Bacteria</taxon>
        <taxon>Bacillati</taxon>
        <taxon>Cyanobacteriota</taxon>
        <taxon>Cyanophyceae</taxon>
        <taxon>Leptolyngbyales</taxon>
        <taxon>Leptolyngbyaceae</taxon>
        <taxon>Phormidesmis</taxon>
    </lineage>
</organism>
<evidence type="ECO:0000313" key="2">
    <source>
        <dbReference type="Proteomes" id="UP000050465"/>
    </source>
</evidence>
<gene>
    <name evidence="1" type="ORF">HLUCCA11_23105</name>
</gene>
<feature type="non-terminal residue" evidence="1">
    <location>
        <position position="1"/>
    </location>
</feature>
<proteinExistence type="predicted"/>
<accession>A0A0N8KLS5</accession>
<sequence length="43" mass="4890">RCVKLPVDVDSAIEEIPQKERSAWIRQAIWKAAIEQGLVEAIE</sequence>
<dbReference type="AlphaFoldDB" id="A0A0N8KLS5"/>
<protein>
    <submittedName>
        <fullName evidence="1">Uncharacterized protein</fullName>
    </submittedName>
</protein>
<comment type="caution">
    <text evidence="1">The sequence shown here is derived from an EMBL/GenBank/DDBJ whole genome shotgun (WGS) entry which is preliminary data.</text>
</comment>
<reference evidence="1 2" key="1">
    <citation type="submission" date="2015-09" db="EMBL/GenBank/DDBJ databases">
        <title>Identification and resolution of microdiversity through metagenomic sequencing of parallel consortia.</title>
        <authorList>
            <person name="Nelson W.C."/>
            <person name="Romine M.F."/>
            <person name="Lindemann S.R."/>
        </authorList>
    </citation>
    <scope>NUCLEOTIDE SEQUENCE [LARGE SCALE GENOMIC DNA]</scope>
    <source>
        <strain evidence="1">Ana</strain>
    </source>
</reference>
<dbReference type="Proteomes" id="UP000050465">
    <property type="component" value="Unassembled WGS sequence"/>
</dbReference>
<evidence type="ECO:0000313" key="1">
    <source>
        <dbReference type="EMBL" id="KPQ31754.1"/>
    </source>
</evidence>
<dbReference type="EMBL" id="LJZR01000085">
    <property type="protein sequence ID" value="KPQ31754.1"/>
    <property type="molecule type" value="Genomic_DNA"/>
</dbReference>
<name>A0A0N8KLS5_9CYAN</name>